<dbReference type="PANTHER" id="PTHR23077">
    <property type="entry name" value="AAA-FAMILY ATPASE"/>
    <property type="match status" value="1"/>
</dbReference>
<dbReference type="InterPro" id="IPR003960">
    <property type="entry name" value="ATPase_AAA_CS"/>
</dbReference>
<evidence type="ECO:0000259" key="2">
    <source>
        <dbReference type="SMART" id="SM00382"/>
    </source>
</evidence>
<dbReference type="InterPro" id="IPR050168">
    <property type="entry name" value="AAA_ATPase_domain"/>
</dbReference>
<feature type="domain" description="AAA+ ATPase" evidence="2">
    <location>
        <begin position="223"/>
        <end position="343"/>
    </location>
</feature>
<dbReference type="CDD" id="cd19481">
    <property type="entry name" value="RecA-like_protease"/>
    <property type="match status" value="1"/>
</dbReference>
<dbReference type="Proteomes" id="UP001153387">
    <property type="component" value="Unassembled WGS sequence"/>
</dbReference>
<evidence type="ECO:0000313" key="3">
    <source>
        <dbReference type="EMBL" id="MDG0792029.1"/>
    </source>
</evidence>
<dbReference type="EMBL" id="JAPDHZ010000003">
    <property type="protein sequence ID" value="MDG0792029.1"/>
    <property type="molecule type" value="Genomic_DNA"/>
</dbReference>
<dbReference type="GO" id="GO:0016887">
    <property type="term" value="F:ATP hydrolysis activity"/>
    <property type="evidence" value="ECO:0007669"/>
    <property type="project" value="InterPro"/>
</dbReference>
<accession>A0A9X4KGU7</accession>
<dbReference type="InterPro" id="IPR003959">
    <property type="entry name" value="ATPase_AAA_core"/>
</dbReference>
<dbReference type="PANTHER" id="PTHR23077:SF198">
    <property type="entry name" value="ATP-DEPENDENT ZINC METALLOPROTEASE FTSH"/>
    <property type="match status" value="1"/>
</dbReference>
<dbReference type="RefSeq" id="WP_277565858.1">
    <property type="nucleotide sequence ID" value="NZ_JAPDHZ010000003.1"/>
</dbReference>
<proteinExistence type="inferred from homology"/>
<sequence>MQRGTTAVQTPAFVASYDYRAQEGTERYFDYARTVARIAGLLSDRFGCEFKRYDQADQGDVWDGLAEDIESDYPGLVHLASVFDLVESRQISFEPKLGETNYRMRPSVRNNLFVYPEYRVALVRMPMLVHLGLLATEDLIFAPDDEQLSACLQAMQLRRSEERKMHVYTDTREGLQHCREPISQAIPREEVVMDETLKQQIFRSVDEFFGGDRTFFEQYQIPYKRGILLYGKPGNGKTTLVKSIAGSVESPVFYWQITEYTNSESIREVFAAAVKQAPSVLVIEDIDSMPDSCRSFFLNILDGATAKEGVFLIGTTNYPQKIDPALINRAGRFDRAYEVKLPDEALRLAYLRRKGLPELAGEEQAVHAAERTQGFSLAQLNELYVSAALQKRYDDRIDLEQLVLGLRSDLDKGRKRDWLNGTDWGGASNRIGFQ</sequence>
<gene>
    <name evidence="3" type="ORF">OMP38_15040</name>
</gene>
<dbReference type="PROSITE" id="PS00674">
    <property type="entry name" value="AAA"/>
    <property type="match status" value="1"/>
</dbReference>
<organism evidence="3 4">
    <name type="scientific">Cohnella ginsengisoli</name>
    <dbReference type="NCBI Taxonomy" id="425004"/>
    <lineage>
        <taxon>Bacteria</taxon>
        <taxon>Bacillati</taxon>
        <taxon>Bacillota</taxon>
        <taxon>Bacilli</taxon>
        <taxon>Bacillales</taxon>
        <taxon>Paenibacillaceae</taxon>
        <taxon>Cohnella</taxon>
    </lineage>
</organism>
<dbReference type="Gene3D" id="3.40.50.300">
    <property type="entry name" value="P-loop containing nucleotide triphosphate hydrolases"/>
    <property type="match status" value="1"/>
</dbReference>
<dbReference type="GO" id="GO:0005524">
    <property type="term" value="F:ATP binding"/>
    <property type="evidence" value="ECO:0007669"/>
    <property type="project" value="UniProtKB-KW"/>
</dbReference>
<keyword evidence="4" id="KW-1185">Reference proteome</keyword>
<keyword evidence="1" id="KW-0547">Nucleotide-binding</keyword>
<keyword evidence="1 3" id="KW-0067">ATP-binding</keyword>
<dbReference type="Pfam" id="PF00004">
    <property type="entry name" value="AAA"/>
    <property type="match status" value="1"/>
</dbReference>
<dbReference type="SUPFAM" id="SSF52540">
    <property type="entry name" value="P-loop containing nucleoside triphosphate hydrolases"/>
    <property type="match status" value="1"/>
</dbReference>
<dbReference type="AlphaFoldDB" id="A0A9X4KGU7"/>
<name>A0A9X4KGU7_9BACL</name>
<dbReference type="InterPro" id="IPR027417">
    <property type="entry name" value="P-loop_NTPase"/>
</dbReference>
<protein>
    <submittedName>
        <fullName evidence="3">ATP-binding protein</fullName>
    </submittedName>
</protein>
<comment type="similarity">
    <text evidence="1">Belongs to the AAA ATPase family.</text>
</comment>
<reference evidence="3 4" key="1">
    <citation type="submission" date="2022-10" db="EMBL/GenBank/DDBJ databases">
        <title>Comparative genomic analysis of Cohnella hashimotonis sp. nov., isolated from the International Space Station.</title>
        <authorList>
            <person name="Simpson A."/>
            <person name="Venkateswaran K."/>
        </authorList>
    </citation>
    <scope>NUCLEOTIDE SEQUENCE [LARGE SCALE GENOMIC DNA]</scope>
    <source>
        <strain evidence="3 4">DSM 18997</strain>
    </source>
</reference>
<dbReference type="InterPro" id="IPR003593">
    <property type="entry name" value="AAA+_ATPase"/>
</dbReference>
<comment type="caution">
    <text evidence="3">The sequence shown here is derived from an EMBL/GenBank/DDBJ whole genome shotgun (WGS) entry which is preliminary data.</text>
</comment>
<dbReference type="SMART" id="SM00382">
    <property type="entry name" value="AAA"/>
    <property type="match status" value="1"/>
</dbReference>
<evidence type="ECO:0000313" key="4">
    <source>
        <dbReference type="Proteomes" id="UP001153387"/>
    </source>
</evidence>
<evidence type="ECO:0000256" key="1">
    <source>
        <dbReference type="RuleBase" id="RU003651"/>
    </source>
</evidence>